<protein>
    <recommendedName>
        <fullName evidence="3">WD40 repeat protein</fullName>
    </recommendedName>
</protein>
<keyword evidence="2" id="KW-1185">Reference proteome</keyword>
<proteinExistence type="predicted"/>
<accession>A0A562QVZ7</accession>
<gene>
    <name evidence="1" type="ORF">IQ16_07604</name>
</gene>
<dbReference type="InterPro" id="IPR036322">
    <property type="entry name" value="WD40_repeat_dom_sf"/>
</dbReference>
<comment type="caution">
    <text evidence="1">The sequence shown here is derived from an EMBL/GenBank/DDBJ whole genome shotgun (WGS) entry which is preliminary data.</text>
</comment>
<dbReference type="AlphaFoldDB" id="A0A562QVZ7"/>
<dbReference type="Proteomes" id="UP000316291">
    <property type="component" value="Unassembled WGS sequence"/>
</dbReference>
<dbReference type="Gene3D" id="2.130.10.10">
    <property type="entry name" value="YVTN repeat-like/Quinoprotein amine dehydrogenase"/>
    <property type="match status" value="1"/>
</dbReference>
<dbReference type="EMBL" id="VLLA01000032">
    <property type="protein sequence ID" value="TWI60484.1"/>
    <property type="molecule type" value="Genomic_DNA"/>
</dbReference>
<evidence type="ECO:0000313" key="2">
    <source>
        <dbReference type="Proteomes" id="UP000316291"/>
    </source>
</evidence>
<dbReference type="OrthoDB" id="8444893at2"/>
<organism evidence="1 2">
    <name type="scientific">Bradyrhizobium huanghuaihaiense</name>
    <dbReference type="NCBI Taxonomy" id="990078"/>
    <lineage>
        <taxon>Bacteria</taxon>
        <taxon>Pseudomonadati</taxon>
        <taxon>Pseudomonadota</taxon>
        <taxon>Alphaproteobacteria</taxon>
        <taxon>Hyphomicrobiales</taxon>
        <taxon>Nitrobacteraceae</taxon>
        <taxon>Bradyrhizobium</taxon>
    </lineage>
</organism>
<evidence type="ECO:0008006" key="3">
    <source>
        <dbReference type="Google" id="ProtNLM"/>
    </source>
</evidence>
<reference evidence="1 2" key="1">
    <citation type="journal article" date="2015" name="Stand. Genomic Sci.">
        <title>Genomic Encyclopedia of Bacterial and Archaeal Type Strains, Phase III: the genomes of soil and plant-associated and newly described type strains.</title>
        <authorList>
            <person name="Whitman W.B."/>
            <person name="Woyke T."/>
            <person name="Klenk H.P."/>
            <person name="Zhou Y."/>
            <person name="Lilburn T.G."/>
            <person name="Beck B.J."/>
            <person name="De Vos P."/>
            <person name="Vandamme P."/>
            <person name="Eisen J.A."/>
            <person name="Garrity G."/>
            <person name="Hugenholtz P."/>
            <person name="Kyrpides N.C."/>
        </authorList>
    </citation>
    <scope>NUCLEOTIDE SEQUENCE [LARGE SCALE GENOMIC DNA]</scope>
    <source>
        <strain evidence="1 2">CGMCC 1.10948</strain>
    </source>
</reference>
<name>A0A562QVZ7_9BRAD</name>
<dbReference type="InterPro" id="IPR015943">
    <property type="entry name" value="WD40/YVTN_repeat-like_dom_sf"/>
</dbReference>
<dbReference type="SUPFAM" id="SSF50978">
    <property type="entry name" value="WD40 repeat-like"/>
    <property type="match status" value="1"/>
</dbReference>
<evidence type="ECO:0000313" key="1">
    <source>
        <dbReference type="EMBL" id="TWI60484.1"/>
    </source>
</evidence>
<sequence>MDQREQLLLRVREGAERLSQLAQHGLNVPVGQYLDTVSLNALCISFGLDPSDWRADDLERILIIRDGLYNLRNRLRDEGDEGEHSVEQLLSGLDRLYADLERALRALGADQLSEAQRHLARGREGPQIPTVQAATAVDVLKKEATELLTQTYVSHRRIEVNFIKIEKLNIELFKNAKLIIERLSASVFAIKLSLEQSVVLQGTFKLLTEGADRVLASLRDLVAQIGKAYGATKDFLTEWSSLAEKGGRFTKMVGQFLKAIFGEEPLPDRQIEMRLQTAHQGPALLCGYPTGAGMILLGGRDGLATLFDTASARVTDQRRISEDTINAACSFGEMTAFGTDGGLGMAATVGRRQSTVTAPYRERVMAVVYPGWGAKGSEGALVTGSREGSLRRWTMASRFSEQAHIQMKRSINRILVVDDNLIVASGSELLFVDEELDIKRRVRMEQPINDVVVVDEHTLAVCGLGTIATVNLAQGVFTRLVISSSDEKYTCLFPLGEHCICVGTETGKIIAIDLNSAAEIGAIDTGFTVRGVIGAGPHRFVAFGGSWNGKGKNLAVITWKSQELAMDRT</sequence>
<dbReference type="RefSeq" id="WP_145832081.1">
    <property type="nucleotide sequence ID" value="NZ_VLLA01000032.1"/>
</dbReference>